<dbReference type="InterPro" id="IPR027268">
    <property type="entry name" value="Peptidase_M4/M1_CTD_sf"/>
</dbReference>
<feature type="domain" description="Peptidase M61 N-terminal" evidence="2">
    <location>
        <begin position="46"/>
        <end position="213"/>
    </location>
</feature>
<evidence type="ECO:0000259" key="1">
    <source>
        <dbReference type="Pfam" id="PF05299"/>
    </source>
</evidence>
<dbReference type="Gene3D" id="2.60.40.3650">
    <property type="match status" value="1"/>
</dbReference>
<evidence type="ECO:0000259" key="2">
    <source>
        <dbReference type="Pfam" id="PF17899"/>
    </source>
</evidence>
<feature type="domain" description="Peptidase M61 catalytic" evidence="1">
    <location>
        <begin position="301"/>
        <end position="418"/>
    </location>
</feature>
<reference evidence="3 4" key="1">
    <citation type="submission" date="2020-01" db="EMBL/GenBank/DDBJ databases">
        <authorList>
            <person name="Kim M."/>
        </authorList>
    </citation>
    <scope>NUCLEOTIDE SEQUENCE [LARGE SCALE GENOMIC DNA]</scope>
    <source>
        <strain evidence="3 4">BT10</strain>
    </source>
</reference>
<dbReference type="EMBL" id="CP047897">
    <property type="protein sequence ID" value="QHL88355.1"/>
    <property type="molecule type" value="Genomic_DNA"/>
</dbReference>
<dbReference type="Pfam" id="PF17899">
    <property type="entry name" value="Peptidase_M61_N"/>
    <property type="match status" value="1"/>
</dbReference>
<dbReference type="PIRSF" id="PIRSF016493">
    <property type="entry name" value="Glycyl_aminpptds"/>
    <property type="match status" value="1"/>
</dbReference>
<dbReference type="AlphaFoldDB" id="A0A6P1P106"/>
<organism evidence="3 4">
    <name type="scientific">Nibribacter ruber</name>
    <dbReference type="NCBI Taxonomy" id="2698458"/>
    <lineage>
        <taxon>Bacteria</taxon>
        <taxon>Pseudomonadati</taxon>
        <taxon>Bacteroidota</taxon>
        <taxon>Cytophagia</taxon>
        <taxon>Cytophagales</taxon>
        <taxon>Hymenobacteraceae</taxon>
        <taxon>Nibribacter</taxon>
    </lineage>
</organism>
<name>A0A6P1P106_9BACT</name>
<dbReference type="SUPFAM" id="SSF55486">
    <property type="entry name" value="Metalloproteases ('zincins'), catalytic domain"/>
    <property type="match status" value="1"/>
</dbReference>
<dbReference type="Gene3D" id="1.10.390.10">
    <property type="entry name" value="Neutral Protease Domain 2"/>
    <property type="match status" value="1"/>
</dbReference>
<dbReference type="Proteomes" id="UP000464214">
    <property type="component" value="Chromosome"/>
</dbReference>
<proteinExistence type="predicted"/>
<protein>
    <submittedName>
        <fullName evidence="3">M61 family peptidase</fullName>
    </submittedName>
</protein>
<dbReference type="Pfam" id="PF05299">
    <property type="entry name" value="Peptidase_M61"/>
    <property type="match status" value="1"/>
</dbReference>
<dbReference type="InterPro" id="IPR040756">
    <property type="entry name" value="Peptidase_M61_N"/>
</dbReference>
<accession>A0A6P1P106</accession>
<dbReference type="InterPro" id="IPR007963">
    <property type="entry name" value="Peptidase_M61_catalytic"/>
</dbReference>
<gene>
    <name evidence="3" type="ORF">GU926_13305</name>
</gene>
<keyword evidence="4" id="KW-1185">Reference proteome</keyword>
<sequence length="533" mass="59557">MANYSTKTLRFSKTPTAFGCILLGLLVAVLLAPKAVQAQGKTPQFQYTISFPKPASHTYHIDLNTGKFPQDTLLFKMPNWMPGYYQLMDYAKGIENLVAKDEKGRSIPLTKVADNAWRATGVKNKPLRLSYDIKTSKQFVANSYVDSAHAYLIPGNSFLYVDGLLNTPVSVSFQKPAAWKNLVTGLEPVVGKATEFTAPDFDILYDCPILMGNLEELPSFKVGGVEHRFIGYQMGEFDKVAFMGKLKKVVEAAVAVIGDIPFKQYTFIGIGPGQGGIEHLNNTTVSFNGKSLTTAASTNRMMNFLAHEYFHHYNAKRIRPLELGPFDYDQGSKTNLLWVNEGLTVYYDNLIVKRAGLADAETLLSNFNAKLNAVENNPGKRHQSLVQASYNTWKDGPFGTQGEDPNKAISYYDKGPLVGLLLDFEIRHATQNKKSLDDVMRQLYWQYYKKAGRGFTDAEFQQTCETIAGKSLASLFEYVYTTKELDYATYLGYAGLKLETKPGEGKQALQYKITHLENPTAQQKVILQSWLGE</sequence>
<dbReference type="KEGG" id="nib:GU926_13305"/>
<evidence type="ECO:0000313" key="4">
    <source>
        <dbReference type="Proteomes" id="UP000464214"/>
    </source>
</evidence>
<dbReference type="InterPro" id="IPR024191">
    <property type="entry name" value="Peptidase_M61"/>
</dbReference>
<evidence type="ECO:0000313" key="3">
    <source>
        <dbReference type="EMBL" id="QHL88355.1"/>
    </source>
</evidence>